<protein>
    <submittedName>
        <fullName evidence="2">Rod binding protein</fullName>
    </submittedName>
</protein>
<name>A0A1I5J141_9HYPH</name>
<dbReference type="InterPro" id="IPR019301">
    <property type="entry name" value="Flagellar_prot_FlgJ_N"/>
</dbReference>
<dbReference type="AlphaFoldDB" id="A0A1I5J141"/>
<reference evidence="2 3" key="1">
    <citation type="submission" date="2016-10" db="EMBL/GenBank/DDBJ databases">
        <authorList>
            <person name="de Groot N.N."/>
        </authorList>
    </citation>
    <scope>NUCLEOTIDE SEQUENCE [LARGE SCALE GENOMIC DNA]</scope>
    <source>
        <strain evidence="2 3">CGMCC 1.9157</strain>
    </source>
</reference>
<gene>
    <name evidence="2" type="ORF">SAMN04488056_110123</name>
</gene>
<dbReference type="Pfam" id="PF10135">
    <property type="entry name" value="Rod-binding"/>
    <property type="match status" value="1"/>
</dbReference>
<keyword evidence="3" id="KW-1185">Reference proteome</keyword>
<dbReference type="OrthoDB" id="7862954at2"/>
<evidence type="ECO:0000313" key="3">
    <source>
        <dbReference type="Proteomes" id="UP000199236"/>
    </source>
</evidence>
<dbReference type="STRING" id="655353.SAMN04488056_110123"/>
<organism evidence="2 3">
    <name type="scientific">Cohaesibacter marisflavi</name>
    <dbReference type="NCBI Taxonomy" id="655353"/>
    <lineage>
        <taxon>Bacteria</taxon>
        <taxon>Pseudomonadati</taxon>
        <taxon>Pseudomonadota</taxon>
        <taxon>Alphaproteobacteria</taxon>
        <taxon>Hyphomicrobiales</taxon>
        <taxon>Cohaesibacteraceae</taxon>
    </lineage>
</organism>
<proteinExistence type="predicted"/>
<accession>A0A1I5J141</accession>
<dbReference type="RefSeq" id="WP_090074327.1">
    <property type="nucleotide sequence ID" value="NZ_FOVR01000010.1"/>
</dbReference>
<evidence type="ECO:0000259" key="1">
    <source>
        <dbReference type="Pfam" id="PF10135"/>
    </source>
</evidence>
<dbReference type="EMBL" id="FOVR01000010">
    <property type="protein sequence ID" value="SFO66343.1"/>
    <property type="molecule type" value="Genomic_DNA"/>
</dbReference>
<dbReference type="Proteomes" id="UP000199236">
    <property type="component" value="Unassembled WGS sequence"/>
</dbReference>
<sequence>MTAVTSTPFSIAQNKGLQTNLSREEQARQAAQEFESVFLSQMLSGMFEGVGGDEFGDSYAQNTYRSLLTETYADEITKAGGIGIADSVMRELISMQEMEQ</sequence>
<feature type="domain" description="Flagellar protein FlgJ N-terminal" evidence="1">
    <location>
        <begin position="46"/>
        <end position="90"/>
    </location>
</feature>
<evidence type="ECO:0000313" key="2">
    <source>
        <dbReference type="EMBL" id="SFO66343.1"/>
    </source>
</evidence>